<dbReference type="Gene3D" id="3.30.530.20">
    <property type="match status" value="1"/>
</dbReference>
<dbReference type="InterPro" id="IPR023393">
    <property type="entry name" value="START-like_dom_sf"/>
</dbReference>
<evidence type="ECO:0000313" key="2">
    <source>
        <dbReference type="Proteomes" id="UP001164116"/>
    </source>
</evidence>
<name>A0ABY6QNQ8_9PSED</name>
<gene>
    <name evidence="1" type="ORF">OSC50_11890</name>
</gene>
<protein>
    <submittedName>
        <fullName evidence="1">SRPBCC family protein</fullName>
    </submittedName>
</protein>
<accession>A0ABY6QNQ8</accession>
<dbReference type="Proteomes" id="UP001164116">
    <property type="component" value="Chromosome"/>
</dbReference>
<sequence length="277" mass="30163">MADDPLIATHTHRDIDQRGAMNTVERALSFTTGAALLFHGWRTGGLPGVLEAAAGAYGVYRGAVGHCALKQALTPTPLEQQWSAEHHWPISAAITRSITINRPLDDIRRFISGPENLGPLLRWIDSVELIAPGTTRWTIRAPGGRRLHWTLVQTETAQTDKLHWKTSGTALWEHDVTVSLTPAPAGRGTQVKAIVVCKPTMGRVGYGLARAFSMFSDKALLNALQALKQQLETGEVSTNRLRPQDDDVFFYVHGSTEQVATDHATVKTGVAIEGGIH</sequence>
<dbReference type="InterPro" id="IPR019587">
    <property type="entry name" value="Polyketide_cyclase/dehydratase"/>
</dbReference>
<dbReference type="RefSeq" id="WP_266249375.1">
    <property type="nucleotide sequence ID" value="NZ_CP112866.1"/>
</dbReference>
<dbReference type="EMBL" id="CP112866">
    <property type="protein sequence ID" value="UZW21000.1"/>
    <property type="molecule type" value="Genomic_DNA"/>
</dbReference>
<proteinExistence type="predicted"/>
<dbReference type="Pfam" id="PF10604">
    <property type="entry name" value="Polyketide_cyc2"/>
    <property type="match status" value="1"/>
</dbReference>
<organism evidence="1 2">
    <name type="scientific">Pseudomonas quebecensis</name>
    <dbReference type="NCBI Taxonomy" id="2995174"/>
    <lineage>
        <taxon>Bacteria</taxon>
        <taxon>Pseudomonadati</taxon>
        <taxon>Pseudomonadota</taxon>
        <taxon>Gammaproteobacteria</taxon>
        <taxon>Pseudomonadales</taxon>
        <taxon>Pseudomonadaceae</taxon>
        <taxon>Pseudomonas</taxon>
    </lineage>
</organism>
<reference evidence="1" key="1">
    <citation type="submission" date="2022-11" db="EMBL/GenBank/DDBJ databases">
        <title>Taxonomic description of a new Pseudomonas species.</title>
        <authorList>
            <person name="Tambong J.T."/>
        </authorList>
    </citation>
    <scope>NUCLEOTIDE SEQUENCE</scope>
    <source>
        <strain evidence="1">S1Bt42</strain>
    </source>
</reference>
<evidence type="ECO:0000313" key="1">
    <source>
        <dbReference type="EMBL" id="UZW21000.1"/>
    </source>
</evidence>
<keyword evidence="2" id="KW-1185">Reference proteome</keyword>
<dbReference type="SUPFAM" id="SSF55961">
    <property type="entry name" value="Bet v1-like"/>
    <property type="match status" value="1"/>
</dbReference>